<keyword evidence="1" id="KW-0560">Oxidoreductase</keyword>
<keyword evidence="2" id="KW-0175">Coiled coil</keyword>
<evidence type="ECO:0000256" key="1">
    <source>
        <dbReference type="ARBA" id="ARBA00023002"/>
    </source>
</evidence>
<dbReference type="CDD" id="cd05327">
    <property type="entry name" value="retinol-DH_like_SDR_c_like"/>
    <property type="match status" value="1"/>
</dbReference>
<dbReference type="EMBL" id="JAAAUY010000241">
    <property type="protein sequence ID" value="KAF9332757.1"/>
    <property type="molecule type" value="Genomic_DNA"/>
</dbReference>
<organism evidence="3 4">
    <name type="scientific">Podila minutissima</name>
    <dbReference type="NCBI Taxonomy" id="64525"/>
    <lineage>
        <taxon>Eukaryota</taxon>
        <taxon>Fungi</taxon>
        <taxon>Fungi incertae sedis</taxon>
        <taxon>Mucoromycota</taxon>
        <taxon>Mortierellomycotina</taxon>
        <taxon>Mortierellomycetes</taxon>
        <taxon>Mortierellales</taxon>
        <taxon>Mortierellaceae</taxon>
        <taxon>Podila</taxon>
    </lineage>
</organism>
<dbReference type="Gene3D" id="3.40.50.720">
    <property type="entry name" value="NAD(P)-binding Rossmann-like Domain"/>
    <property type="match status" value="1"/>
</dbReference>
<name>A0A9P5SMA1_9FUNG</name>
<accession>A0A9P5SMA1</accession>
<comment type="caution">
    <text evidence="3">The sequence shown here is derived from an EMBL/GenBank/DDBJ whole genome shotgun (WGS) entry which is preliminary data.</text>
</comment>
<proteinExistence type="predicted"/>
<dbReference type="PANTHER" id="PTHR43157:SF31">
    <property type="entry name" value="PHOSPHATIDYLINOSITOL-GLYCAN BIOSYNTHESIS CLASS F PROTEIN"/>
    <property type="match status" value="1"/>
</dbReference>
<dbReference type="Pfam" id="PF00106">
    <property type="entry name" value="adh_short"/>
    <property type="match status" value="2"/>
</dbReference>
<dbReference type="AlphaFoldDB" id="A0A9P5SMA1"/>
<sequence length="337" mass="37252">MPYAYLANPQFWKALVTADHYSYDQIPDLTGKYALVTGANQGIGYATTLGLVAHGAHVTMACRSEAKANEAIEQLHKDVTEKHPHSAAAAQIVKGERLKLEFLELDLNDLKKTQESAQEFLSRGLPLHILVNNSGVGGVAWGVSADGIENHFAINHLGHFALTTALLDRLKESQPSRIVVVSALLYDMLPEGGLDLDNINNNKIGDPLRRYGRSKLANILFANALARRLANEQVYVNSLHPGVVDTGMAHRFNDNMTDVMASIMRKFAKFTFVSPEQGALTQLYLATSPEVVNKDIRGRFFIPVAKELDLNSQALDVDLQEKLWEYSEKTVKEKTQA</sequence>
<dbReference type="PRINTS" id="PR00081">
    <property type="entry name" value="GDHRDH"/>
</dbReference>
<reference evidence="3" key="1">
    <citation type="journal article" date="2020" name="Fungal Divers.">
        <title>Resolving the Mortierellaceae phylogeny through synthesis of multi-gene phylogenetics and phylogenomics.</title>
        <authorList>
            <person name="Vandepol N."/>
            <person name="Liber J."/>
            <person name="Desiro A."/>
            <person name="Na H."/>
            <person name="Kennedy M."/>
            <person name="Barry K."/>
            <person name="Grigoriev I.V."/>
            <person name="Miller A.N."/>
            <person name="O'Donnell K."/>
            <person name="Stajich J.E."/>
            <person name="Bonito G."/>
        </authorList>
    </citation>
    <scope>NUCLEOTIDE SEQUENCE</scope>
    <source>
        <strain evidence="3">NVP1</strain>
    </source>
</reference>
<dbReference type="PANTHER" id="PTHR43157">
    <property type="entry name" value="PHOSPHATIDYLINOSITOL-GLYCAN BIOSYNTHESIS CLASS F PROTEIN-RELATED"/>
    <property type="match status" value="1"/>
</dbReference>
<dbReference type="InterPro" id="IPR002347">
    <property type="entry name" value="SDR_fam"/>
</dbReference>
<dbReference type="SUPFAM" id="SSF51735">
    <property type="entry name" value="NAD(P)-binding Rossmann-fold domains"/>
    <property type="match status" value="1"/>
</dbReference>
<feature type="coiled-coil region" evidence="2">
    <location>
        <begin position="93"/>
        <end position="120"/>
    </location>
</feature>
<evidence type="ECO:0000256" key="2">
    <source>
        <dbReference type="SAM" id="Coils"/>
    </source>
</evidence>
<keyword evidence="4" id="KW-1185">Reference proteome</keyword>
<gene>
    <name evidence="3" type="ORF">BG006_004375</name>
</gene>
<dbReference type="Proteomes" id="UP000696485">
    <property type="component" value="Unassembled WGS sequence"/>
</dbReference>
<dbReference type="GO" id="GO:0016491">
    <property type="term" value="F:oxidoreductase activity"/>
    <property type="evidence" value="ECO:0007669"/>
    <property type="project" value="UniProtKB-KW"/>
</dbReference>
<evidence type="ECO:0000313" key="4">
    <source>
        <dbReference type="Proteomes" id="UP000696485"/>
    </source>
</evidence>
<dbReference type="InterPro" id="IPR036291">
    <property type="entry name" value="NAD(P)-bd_dom_sf"/>
</dbReference>
<protein>
    <recommendedName>
        <fullName evidence="5">NAD(P)-binding protein</fullName>
    </recommendedName>
</protein>
<evidence type="ECO:0008006" key="5">
    <source>
        <dbReference type="Google" id="ProtNLM"/>
    </source>
</evidence>
<evidence type="ECO:0000313" key="3">
    <source>
        <dbReference type="EMBL" id="KAF9332757.1"/>
    </source>
</evidence>